<dbReference type="PANTHER" id="PTHR10121:SF0">
    <property type="entry name" value="COATOMER SUBUNIT DELTA"/>
    <property type="match status" value="1"/>
</dbReference>
<dbReference type="InterPro" id="IPR024790">
    <property type="entry name" value="APC4_long_dom"/>
</dbReference>
<gene>
    <name evidence="14" type="ORF">CCHR01_02247</name>
</gene>
<evidence type="ECO:0000256" key="5">
    <source>
        <dbReference type="ARBA" id="ARBA00022490"/>
    </source>
</evidence>
<dbReference type="Pfam" id="PF01217">
    <property type="entry name" value="Clat_adaptor_s"/>
    <property type="match status" value="1"/>
</dbReference>
<keyword evidence="15" id="KW-1185">Reference proteome</keyword>
<evidence type="ECO:0000259" key="13">
    <source>
        <dbReference type="PROSITE" id="PS51072"/>
    </source>
</evidence>
<comment type="function">
    <text evidence="11">The coatomer is a cytosolic protein complex that binds to dilysine motifs and reversibly associates with Golgi non-clathrin-coated vesicles, which further mediate biosynthetic protein transport from the ER, via the Golgi up to the trans Golgi network.</text>
</comment>
<dbReference type="InterPro" id="IPR022775">
    <property type="entry name" value="AP_mu_sigma_su"/>
</dbReference>
<dbReference type="Pfam" id="PF12894">
    <property type="entry name" value="ANAPC4_WD40"/>
    <property type="match status" value="1"/>
</dbReference>
<dbReference type="InterPro" id="IPR036168">
    <property type="entry name" value="AP2_Mu_C_sf"/>
</dbReference>
<evidence type="ECO:0000256" key="12">
    <source>
        <dbReference type="SAM" id="MobiDB-lite"/>
    </source>
</evidence>
<evidence type="ECO:0000313" key="15">
    <source>
        <dbReference type="Proteomes" id="UP001243330"/>
    </source>
</evidence>
<comment type="subcellular location">
    <subcellularLocation>
        <location evidence="11">Cytoplasm</location>
    </subcellularLocation>
    <subcellularLocation>
        <location evidence="1 11">Golgi apparatus membrane</location>
        <topology evidence="1 11">Peripheral membrane protein</topology>
        <orientation evidence="1 11">Cytoplasmic side</orientation>
    </subcellularLocation>
    <subcellularLocation>
        <location evidence="11">Cytoplasmic vesicle</location>
        <location evidence="11">COPI-coated vesicle membrane</location>
        <topology evidence="11">Peripheral membrane protein</topology>
        <orientation evidence="11">Cytoplasmic side</orientation>
    </subcellularLocation>
</comment>
<dbReference type="SUPFAM" id="SSF64356">
    <property type="entry name" value="SNARE-like"/>
    <property type="match status" value="1"/>
</dbReference>
<dbReference type="GO" id="GO:0006890">
    <property type="term" value="P:retrograde vesicle-mediated transport, Golgi to endoplasmic reticulum"/>
    <property type="evidence" value="ECO:0007669"/>
    <property type="project" value="UniProtKB-UniRule"/>
</dbReference>
<keyword evidence="8 11" id="KW-0333">Golgi apparatus</keyword>
<feature type="region of interest" description="Disordered" evidence="12">
    <location>
        <begin position="155"/>
        <end position="204"/>
    </location>
</feature>
<accession>A0AAD9EPP1</accession>
<dbReference type="GO" id="GO:0051645">
    <property type="term" value="P:Golgi localization"/>
    <property type="evidence" value="ECO:0007669"/>
    <property type="project" value="TreeGrafter"/>
</dbReference>
<dbReference type="GO" id="GO:0006888">
    <property type="term" value="P:endoplasmic reticulum to Golgi vesicle-mediated transport"/>
    <property type="evidence" value="ECO:0007669"/>
    <property type="project" value="TreeGrafter"/>
</dbReference>
<dbReference type="PANTHER" id="PTHR10121">
    <property type="entry name" value="COATOMER SUBUNIT DELTA"/>
    <property type="match status" value="1"/>
</dbReference>
<keyword evidence="5 11" id="KW-0963">Cytoplasm</keyword>
<dbReference type="GO" id="GO:0030126">
    <property type="term" value="C:COPI vesicle coat"/>
    <property type="evidence" value="ECO:0007669"/>
    <property type="project" value="UniProtKB-UniRule"/>
</dbReference>
<dbReference type="CDD" id="cd14830">
    <property type="entry name" value="Delta_COP_N"/>
    <property type="match status" value="1"/>
</dbReference>
<protein>
    <recommendedName>
        <fullName evidence="11">Coatomer subunit delta</fullName>
    </recommendedName>
</protein>
<feature type="domain" description="MHD" evidence="13">
    <location>
        <begin position="277"/>
        <end position="532"/>
    </location>
</feature>
<evidence type="ECO:0000256" key="7">
    <source>
        <dbReference type="ARBA" id="ARBA00022927"/>
    </source>
</evidence>
<evidence type="ECO:0000313" key="14">
    <source>
        <dbReference type="EMBL" id="KAK1855092.1"/>
    </source>
</evidence>
<dbReference type="Pfam" id="PF12896">
    <property type="entry name" value="ANAPC4"/>
    <property type="match status" value="1"/>
</dbReference>
<dbReference type="Proteomes" id="UP001243330">
    <property type="component" value="Unassembled WGS sequence"/>
</dbReference>
<dbReference type="EMBL" id="JAQOWY010000026">
    <property type="protein sequence ID" value="KAK1855092.1"/>
    <property type="molecule type" value="Genomic_DNA"/>
</dbReference>
<evidence type="ECO:0000256" key="9">
    <source>
        <dbReference type="ARBA" id="ARBA00023136"/>
    </source>
</evidence>
<keyword evidence="4 11" id="KW-0813">Transport</keyword>
<evidence type="ECO:0000256" key="2">
    <source>
        <dbReference type="ARBA" id="ARBA00010516"/>
    </source>
</evidence>
<dbReference type="GO" id="GO:0015031">
    <property type="term" value="P:protein transport"/>
    <property type="evidence" value="ECO:0007669"/>
    <property type="project" value="UniProtKB-KW"/>
</dbReference>
<comment type="caution">
    <text evidence="14">The sequence shown here is derived from an EMBL/GenBank/DDBJ whole genome shotgun (WGS) entry which is preliminary data.</text>
</comment>
<sequence length="1315" mass="145901">MVVLAASICTRGGKAVLSRQFREMPRSRIEALLASFPKLADSGTQHTTVEQDNVRFVYQPLDELYMVLITNRQSNILQDIDSLHLFAQVVTSTCKSLDEREIVKNAYELLSAFDELVTLGYRENLTISQIKTFLEMESHEERIQEIIARNKELEATEERKRKAKQLEMQRKESARAGRVGGGMPRTPVYPTYTPPTRPTTTDTYDSYEAEKNKTFNKLSAPKGKGMQLGKKSKTTDMFERVRGEMGAEVDDTPLITPAPAHASEPAAEARVSSTLDRDAIHIVVNEAISAKLSREGALNSLAISGDLNLRISDPSLTKVKLNLTANPSHGAQFRTHPNVDKNLFNSSKVIQMSNTARGFPTNQSVGVLRWRATAKADDTSACPITFTVWINKDADKYNMTVEYELTGGDTLKDVSVIIPYQASEPVVSSFDASYEVSGDSLEWNIGTVSEDNPSGSFEFEAETNDENDFFPMTVRFSKTTPFVDVDAQATLDRCAVLRVCAMAETMQLRPFSETRFDHRVIDGFPPSNPTVDLSVSWDPSGKNLLIYRPKDQVVSKIHQFAKPGETAPEPQAVRWKPDGELTLNETHLNTSDDKAGHFLAVGWSDGYVRLMGLENNKAAHHIRVGGDSDSATTITHIGWSRNVVGEQRAQRQLADAQPWKKLMSEELNLPGKQDPSDLPRELTFLEVDSALPKISPLPTSSAGSGEDSLVFTLRTGVEFLFQPFNVADSDQVFVMVVGTSDGRLHLSIYDSFIIGDFRYTLPSSMYKPGVLQLIQHASHPEISTHSLILKSSVDGDPAVYLVPMDLPFVPSSPINISLLASKLTTLQKLLRYVKQAQLHMQVEYKNTRELPTRFLRSVEGDLEQATHGPTNIVQALFHTVVTGHAYEPVREWLVDSLAERGHKRWDKAVTSGLENLRCLLHENLLPVLERCAIILSRLRGLAQFYDTRDDIGFSVAQINRAMDIVSCLNMVGHKILLNVMDELDLFNAFSSWMRFQIDRLAASSSFSDELTEKEATMENSKVLAYIQRYLMESPMAVFLDEVTKEDYASNWERAESGASMLDELTTQLARQEEGHAYLKAFPNVSFLVDCLTSRSNGIFGDIAEAQKRSVRFGQPTKVVLGSKVAKLDSAMYPTKAEDGVDGLSFLATMAKGRDQEFYIFRTSIRIINGISSNVDTTVSAVSIDEGKIVDLKFLNGNTLILLVSKQGNQSSIITIPIQSQALSYTHYEESNLPSPTQLSSPMGQCTATTLPEDSSFVPVQMDVQDVTSARGEMPIRICLLGSNRSTYKVFALELKSSPGVVQAEAPQPVTPRRGG</sequence>
<organism evidence="14 15">
    <name type="scientific">Colletotrichum chrysophilum</name>
    <dbReference type="NCBI Taxonomy" id="1836956"/>
    <lineage>
        <taxon>Eukaryota</taxon>
        <taxon>Fungi</taxon>
        <taxon>Dikarya</taxon>
        <taxon>Ascomycota</taxon>
        <taxon>Pezizomycotina</taxon>
        <taxon>Sordariomycetes</taxon>
        <taxon>Hypocreomycetidae</taxon>
        <taxon>Glomerellales</taxon>
        <taxon>Glomerellaceae</taxon>
        <taxon>Colletotrichum</taxon>
        <taxon>Colletotrichum gloeosporioides species complex</taxon>
    </lineage>
</organism>
<dbReference type="InterPro" id="IPR028565">
    <property type="entry name" value="MHD"/>
</dbReference>
<evidence type="ECO:0000256" key="6">
    <source>
        <dbReference type="ARBA" id="ARBA00022892"/>
    </source>
</evidence>
<dbReference type="GO" id="GO:0000139">
    <property type="term" value="C:Golgi membrane"/>
    <property type="evidence" value="ECO:0007669"/>
    <property type="project" value="UniProtKB-SubCell"/>
</dbReference>
<dbReference type="Gene3D" id="3.30.450.60">
    <property type="match status" value="1"/>
</dbReference>
<evidence type="ECO:0000256" key="11">
    <source>
        <dbReference type="RuleBase" id="RU366052"/>
    </source>
</evidence>
<comment type="subunit">
    <text evidence="3 11">Oligomeric complex that consists of at least the alpha, beta, beta', gamma, delta, epsilon and zeta subunits.</text>
</comment>
<evidence type="ECO:0000256" key="4">
    <source>
        <dbReference type="ARBA" id="ARBA00022448"/>
    </source>
</evidence>
<dbReference type="CDD" id="cd09254">
    <property type="entry name" value="AP_delta-COPI_MHD"/>
    <property type="match status" value="1"/>
</dbReference>
<evidence type="ECO:0000256" key="10">
    <source>
        <dbReference type="ARBA" id="ARBA00023329"/>
    </source>
</evidence>
<dbReference type="InterPro" id="IPR011012">
    <property type="entry name" value="Longin-like_dom_sf"/>
</dbReference>
<keyword evidence="7 11" id="KW-0653">Protein transport</keyword>
<evidence type="ECO:0000256" key="8">
    <source>
        <dbReference type="ARBA" id="ARBA00023034"/>
    </source>
</evidence>
<dbReference type="FunFam" id="3.30.450.60:FF:000003">
    <property type="entry name" value="Coatomer subunit delta"/>
    <property type="match status" value="1"/>
</dbReference>
<dbReference type="InterPro" id="IPR024977">
    <property type="entry name" value="Apc4-like_WD40_dom"/>
</dbReference>
<dbReference type="SUPFAM" id="SSF49447">
    <property type="entry name" value="Second domain of Mu2 adaptin subunit (ap50) of ap2 adaptor"/>
    <property type="match status" value="1"/>
</dbReference>
<keyword evidence="6 11" id="KW-0931">ER-Golgi transport</keyword>
<evidence type="ECO:0000256" key="1">
    <source>
        <dbReference type="ARBA" id="ARBA00004255"/>
    </source>
</evidence>
<dbReference type="InterPro" id="IPR027059">
    <property type="entry name" value="Coatomer_dsu"/>
</dbReference>
<feature type="compositionally biased region" description="Basic and acidic residues" evidence="12">
    <location>
        <begin position="155"/>
        <end position="175"/>
    </location>
</feature>
<keyword evidence="10" id="KW-0968">Cytoplasmic vesicle</keyword>
<dbReference type="FunFam" id="2.60.40.1170:FF:000028">
    <property type="entry name" value="Coatomer subunit delta"/>
    <property type="match status" value="1"/>
</dbReference>
<dbReference type="PROSITE" id="PS51072">
    <property type="entry name" value="MHD"/>
    <property type="match status" value="1"/>
</dbReference>
<reference evidence="14" key="1">
    <citation type="submission" date="2023-01" db="EMBL/GenBank/DDBJ databases">
        <title>Colletotrichum chrysophilum M932 genome sequence.</title>
        <authorList>
            <person name="Baroncelli R."/>
        </authorList>
    </citation>
    <scope>NUCLEOTIDE SEQUENCE</scope>
    <source>
        <strain evidence="14">M932</strain>
    </source>
</reference>
<comment type="similarity">
    <text evidence="2 11">Belongs to the adaptor complexes medium subunit family. Delta-COP subfamily.</text>
</comment>
<keyword evidence="9 11" id="KW-0472">Membrane</keyword>
<evidence type="ECO:0000256" key="3">
    <source>
        <dbReference type="ARBA" id="ARBA00011775"/>
    </source>
</evidence>
<proteinExistence type="inferred from homology"/>
<name>A0AAD9EPP1_9PEZI</name>
<dbReference type="Pfam" id="PF00928">
    <property type="entry name" value="Adap_comp_sub"/>
    <property type="match status" value="1"/>
</dbReference>